<dbReference type="GO" id="GO:0010181">
    <property type="term" value="F:FMN binding"/>
    <property type="evidence" value="ECO:0007669"/>
    <property type="project" value="TreeGrafter"/>
</dbReference>
<reference evidence="4 5" key="1">
    <citation type="journal article" date="2014" name="Genome Biol. Evol.">
        <title>The secreted proteins of Achlya hypogyna and Thraustotheca clavata identify the ancestral oomycete secretome and reveal gene acquisitions by horizontal gene transfer.</title>
        <authorList>
            <person name="Misner I."/>
            <person name="Blouin N."/>
            <person name="Leonard G."/>
            <person name="Richards T.A."/>
            <person name="Lane C.E."/>
        </authorList>
    </citation>
    <scope>NUCLEOTIDE SEQUENCE [LARGE SCALE GENOMIC DNA]</scope>
    <source>
        <strain evidence="4 5">ATCC 34112</strain>
    </source>
</reference>
<evidence type="ECO:0000313" key="5">
    <source>
        <dbReference type="Proteomes" id="UP000243217"/>
    </source>
</evidence>
<dbReference type="GO" id="GO:0015937">
    <property type="term" value="P:coenzyme A biosynthetic process"/>
    <property type="evidence" value="ECO:0007669"/>
    <property type="project" value="UniProtKB-KW"/>
</dbReference>
<comment type="similarity">
    <text evidence="2">Belongs to the HFCD (homooligomeric flavin containing Cys decarboxylase) superfamily.</text>
</comment>
<dbReference type="EMBL" id="JNBS01001055">
    <property type="protein sequence ID" value="OQS02927.1"/>
    <property type="molecule type" value="Genomic_DNA"/>
</dbReference>
<sequence>MNFVPMNMSRRPRVLVGASGSVATVKVPEIVLELSKYADVQIVLTKSANFFLEKAEKYNPEVYAAFQTLGVKIYLDDNEWDTWNAIGDDILHIQLREWAEVFVVAPLSANTMAKLTNGICDNLLTCVARAWASSKPLLIAPAMNTQMWNHPCTKKQLQILENDYGYEIIPPMSKMLACGETGNGALAAVKTICTLVQNHITETQSY</sequence>
<dbReference type="GO" id="GO:0004633">
    <property type="term" value="F:phosphopantothenoylcysteine decarboxylase activity"/>
    <property type="evidence" value="ECO:0007669"/>
    <property type="project" value="TreeGrafter"/>
</dbReference>
<dbReference type="InterPro" id="IPR003382">
    <property type="entry name" value="Flavoprotein"/>
</dbReference>
<comment type="caution">
    <text evidence="4">The sequence shown here is derived from an EMBL/GenBank/DDBJ whole genome shotgun (WGS) entry which is preliminary data.</text>
</comment>
<dbReference type="Pfam" id="PF02441">
    <property type="entry name" value="Flavoprotein"/>
    <property type="match status" value="1"/>
</dbReference>
<name>A0A1V9ZY52_9STRA</name>
<evidence type="ECO:0000259" key="3">
    <source>
        <dbReference type="Pfam" id="PF02441"/>
    </source>
</evidence>
<keyword evidence="5" id="KW-1185">Reference proteome</keyword>
<accession>A0A1V9ZY52</accession>
<dbReference type="Proteomes" id="UP000243217">
    <property type="component" value="Unassembled WGS sequence"/>
</dbReference>
<dbReference type="Gene3D" id="3.40.50.1950">
    <property type="entry name" value="Flavin prenyltransferase-like"/>
    <property type="match status" value="1"/>
</dbReference>
<dbReference type="STRING" id="74557.A0A1V9ZY52"/>
<evidence type="ECO:0000313" key="4">
    <source>
        <dbReference type="EMBL" id="OQS02927.1"/>
    </source>
</evidence>
<dbReference type="PANTHER" id="PTHR14359">
    <property type="entry name" value="HOMO-OLIGOMERIC FLAVIN CONTAINING CYS DECARBOXYLASE FAMILY"/>
    <property type="match status" value="1"/>
</dbReference>
<evidence type="ECO:0000256" key="2">
    <source>
        <dbReference type="ARBA" id="ARBA00038350"/>
    </source>
</evidence>
<dbReference type="PANTHER" id="PTHR14359:SF6">
    <property type="entry name" value="PHOSPHOPANTOTHENOYLCYSTEINE DECARBOXYLASE"/>
    <property type="match status" value="1"/>
</dbReference>
<protein>
    <submittedName>
        <fullName evidence="4">Phosphopantothenoylcysteine decarboxylase</fullName>
    </submittedName>
</protein>
<evidence type="ECO:0000256" key="1">
    <source>
        <dbReference type="ARBA" id="ARBA00022993"/>
    </source>
</evidence>
<dbReference type="SUPFAM" id="SSF52507">
    <property type="entry name" value="Homo-oligomeric flavin-containing Cys decarboxylases, HFCD"/>
    <property type="match status" value="1"/>
</dbReference>
<keyword evidence="1" id="KW-0173">Coenzyme A biosynthesis</keyword>
<organism evidence="4 5">
    <name type="scientific">Thraustotheca clavata</name>
    <dbReference type="NCBI Taxonomy" id="74557"/>
    <lineage>
        <taxon>Eukaryota</taxon>
        <taxon>Sar</taxon>
        <taxon>Stramenopiles</taxon>
        <taxon>Oomycota</taxon>
        <taxon>Saprolegniomycetes</taxon>
        <taxon>Saprolegniales</taxon>
        <taxon>Achlyaceae</taxon>
        <taxon>Thraustotheca</taxon>
    </lineage>
</organism>
<feature type="domain" description="Flavoprotein" evidence="3">
    <location>
        <begin position="13"/>
        <end position="184"/>
    </location>
</feature>
<gene>
    <name evidence="4" type="ORF">THRCLA_04736</name>
</gene>
<dbReference type="InterPro" id="IPR036551">
    <property type="entry name" value="Flavin_trans-like"/>
</dbReference>
<dbReference type="GO" id="GO:0071513">
    <property type="term" value="C:phosphopantothenoylcysteine decarboxylase complex"/>
    <property type="evidence" value="ECO:0007669"/>
    <property type="project" value="TreeGrafter"/>
</dbReference>
<dbReference type="AlphaFoldDB" id="A0A1V9ZY52"/>
<proteinExistence type="inferred from homology"/>
<dbReference type="OrthoDB" id="1532798at2759"/>